<protein>
    <submittedName>
        <fullName evidence="9">Sodium/alanine symporter</fullName>
    </submittedName>
</protein>
<keyword evidence="6 8" id="KW-1133">Transmembrane helix</keyword>
<evidence type="ECO:0000256" key="6">
    <source>
        <dbReference type="ARBA" id="ARBA00022989"/>
    </source>
</evidence>
<dbReference type="eggNOG" id="COG1115">
    <property type="taxonomic scope" value="Bacteria"/>
</dbReference>
<feature type="transmembrane region" description="Helical" evidence="8">
    <location>
        <begin position="405"/>
        <end position="425"/>
    </location>
</feature>
<dbReference type="PRINTS" id="PR00175">
    <property type="entry name" value="NAALASMPORT"/>
</dbReference>
<keyword evidence="3 8" id="KW-0813">Transport</keyword>
<dbReference type="Pfam" id="PF01235">
    <property type="entry name" value="Na_Ala_symp"/>
    <property type="match status" value="1"/>
</dbReference>
<feature type="transmembrane region" description="Helical" evidence="8">
    <location>
        <begin position="108"/>
        <end position="125"/>
    </location>
</feature>
<keyword evidence="10" id="KW-1185">Reference proteome</keyword>
<dbReference type="GO" id="GO:0005886">
    <property type="term" value="C:plasma membrane"/>
    <property type="evidence" value="ECO:0007669"/>
    <property type="project" value="UniProtKB-SubCell"/>
</dbReference>
<feature type="transmembrane region" description="Helical" evidence="8">
    <location>
        <begin position="161"/>
        <end position="182"/>
    </location>
</feature>
<dbReference type="GO" id="GO:0005283">
    <property type="term" value="F:amino acid:sodium symporter activity"/>
    <property type="evidence" value="ECO:0007669"/>
    <property type="project" value="InterPro"/>
</dbReference>
<dbReference type="PANTHER" id="PTHR30330:SF3">
    <property type="entry name" value="TRANSCRIPTIONAL REGULATOR, LRP FAMILY"/>
    <property type="match status" value="1"/>
</dbReference>
<gene>
    <name evidence="9" type="ordered locus">RB2501_09165</name>
</gene>
<dbReference type="KEGG" id="rbi:RB2501_09165"/>
<evidence type="ECO:0000256" key="3">
    <source>
        <dbReference type="ARBA" id="ARBA00022448"/>
    </source>
</evidence>
<keyword evidence="8" id="KW-0769">Symport</keyword>
<feature type="transmembrane region" description="Helical" evidence="8">
    <location>
        <begin position="268"/>
        <end position="287"/>
    </location>
</feature>
<feature type="transmembrane region" description="Helical" evidence="8">
    <location>
        <begin position="202"/>
        <end position="221"/>
    </location>
</feature>
<feature type="transmembrane region" description="Helical" evidence="8">
    <location>
        <begin position="30"/>
        <end position="49"/>
    </location>
</feature>
<feature type="transmembrane region" description="Helical" evidence="8">
    <location>
        <begin position="431"/>
        <end position="448"/>
    </location>
</feature>
<evidence type="ECO:0000256" key="2">
    <source>
        <dbReference type="ARBA" id="ARBA00009261"/>
    </source>
</evidence>
<dbReference type="InterPro" id="IPR001463">
    <property type="entry name" value="Na/Ala_symport"/>
</dbReference>
<dbReference type="NCBIfam" id="TIGR00835">
    <property type="entry name" value="agcS"/>
    <property type="match status" value="1"/>
</dbReference>
<keyword evidence="7 8" id="KW-0472">Membrane</keyword>
<proteinExistence type="inferred from homology"/>
<dbReference type="Proteomes" id="UP000009049">
    <property type="component" value="Chromosome"/>
</dbReference>
<organism evidence="9 10">
    <name type="scientific">Robiginitalea biformata (strain ATCC BAA-864 / DSM 15991 / KCTC 12146 / HTCC2501)</name>
    <dbReference type="NCBI Taxonomy" id="313596"/>
    <lineage>
        <taxon>Bacteria</taxon>
        <taxon>Pseudomonadati</taxon>
        <taxon>Bacteroidota</taxon>
        <taxon>Flavobacteriia</taxon>
        <taxon>Flavobacteriales</taxon>
        <taxon>Flavobacteriaceae</taxon>
        <taxon>Robiginitalea</taxon>
    </lineage>
</organism>
<feature type="transmembrane region" description="Helical" evidence="8">
    <location>
        <begin position="318"/>
        <end position="346"/>
    </location>
</feature>
<evidence type="ECO:0000313" key="10">
    <source>
        <dbReference type="Proteomes" id="UP000009049"/>
    </source>
</evidence>
<name>A4CJF3_ROBBH</name>
<keyword evidence="5 8" id="KW-0812">Transmembrane</keyword>
<dbReference type="PANTHER" id="PTHR30330">
    <property type="entry name" value="AGSS FAMILY TRANSPORTER, SODIUM-ALANINE"/>
    <property type="match status" value="1"/>
</dbReference>
<reference evidence="9 10" key="1">
    <citation type="journal article" date="2009" name="J. Bacteriol.">
        <title>Complete genome sequence of Robiginitalea biformata HTCC2501.</title>
        <authorList>
            <person name="Oh H.M."/>
            <person name="Giovannoni S.J."/>
            <person name="Lee K."/>
            <person name="Ferriera S."/>
            <person name="Johnson J."/>
            <person name="Cho J.C."/>
        </authorList>
    </citation>
    <scope>NUCLEOTIDE SEQUENCE [LARGE SCALE GENOMIC DNA]</scope>
    <source>
        <strain evidence="10">ATCC BAA-864 / HTCC2501 / KCTC 12146</strain>
    </source>
</reference>
<feature type="transmembrane region" description="Helical" evidence="8">
    <location>
        <begin position="233"/>
        <end position="252"/>
    </location>
</feature>
<comment type="subcellular location">
    <subcellularLocation>
        <location evidence="1 8">Cell membrane</location>
        <topology evidence="1 8">Multi-pass membrane protein</topology>
    </subcellularLocation>
</comment>
<sequence length="467" mass="51345">MRNSLTSAIEEFRMEVINEFIAGLIPYTEWPMFLLLIGGGLFLVFYSGFAPYRYFRHALAITAGKYDDKKAQGEVSSFQALSAAVAATVGLGNISGVAIAIHDGGPGVVFWIWMTALIGMCIKYYSCSLAIMYRGTDSDGKLQGGPMFYITQGMGPKAKPLAVFFCICGLFGFLGVFTANQFTETFMSVVEPTETLWATSEFNWKLLIGIVLAIITSFVIFGGLTKIAKVASAIVPFMVLLYLVAVIVVMVLNSDQVWPALRMILREAWNFETAVTGGFWGLVIIGIRRAMFSNEAGLGSAPMYHGQSRNDEPIKEGLVAMLGPFIDTILVCTFTAVVIILSGAYLEDGSGIVMTLSAFRTTLFGYGDELLMLIVTAFALSTLFTYSYYGVKSLSFLTTARIGKYYNWYFVVMIVFAAVASLELVKNLIDLSYALMVIPNMIAVLWLAPRVNAAAKKYFKQLRHERA</sequence>
<feature type="transmembrane region" description="Helical" evidence="8">
    <location>
        <begin position="370"/>
        <end position="389"/>
    </location>
</feature>
<evidence type="ECO:0000256" key="1">
    <source>
        <dbReference type="ARBA" id="ARBA00004651"/>
    </source>
</evidence>
<comment type="similarity">
    <text evidence="2 8">Belongs to the alanine or glycine:cation symporter (AGCS) (TC 2.A.25) family.</text>
</comment>
<feature type="transmembrane region" description="Helical" evidence="8">
    <location>
        <begin position="80"/>
        <end position="102"/>
    </location>
</feature>
<evidence type="ECO:0000256" key="5">
    <source>
        <dbReference type="ARBA" id="ARBA00022692"/>
    </source>
</evidence>
<dbReference type="AlphaFoldDB" id="A4CJF3"/>
<accession>A4CJF3</accession>
<keyword evidence="4 8" id="KW-1003">Cell membrane</keyword>
<dbReference type="HOGENOM" id="CLU_024867_1_1_10"/>
<evidence type="ECO:0000313" key="9">
    <source>
        <dbReference type="EMBL" id="EAR17061.1"/>
    </source>
</evidence>
<dbReference type="Gene3D" id="1.20.1740.10">
    <property type="entry name" value="Amino acid/polyamine transporter I"/>
    <property type="match status" value="1"/>
</dbReference>
<dbReference type="EMBL" id="CP001712">
    <property type="protein sequence ID" value="EAR17061.1"/>
    <property type="molecule type" value="Genomic_DNA"/>
</dbReference>
<evidence type="ECO:0000256" key="8">
    <source>
        <dbReference type="RuleBase" id="RU363064"/>
    </source>
</evidence>
<evidence type="ECO:0000256" key="4">
    <source>
        <dbReference type="ARBA" id="ARBA00022475"/>
    </source>
</evidence>
<evidence type="ECO:0000256" key="7">
    <source>
        <dbReference type="ARBA" id="ARBA00023136"/>
    </source>
</evidence>
<dbReference type="STRING" id="313596.RB2501_09165"/>